<dbReference type="STRING" id="323097.Nham_0271"/>
<gene>
    <name evidence="3" type="ordered locus">Nham_0271</name>
</gene>
<reference evidence="3 4" key="1">
    <citation type="submission" date="2006-03" db="EMBL/GenBank/DDBJ databases">
        <title>Complete sequence of chromosome of Nitrobacter hamburgensis X14.</title>
        <authorList>
            <consortium name="US DOE Joint Genome Institute"/>
            <person name="Copeland A."/>
            <person name="Lucas S."/>
            <person name="Lapidus A."/>
            <person name="Barry K."/>
            <person name="Detter J.C."/>
            <person name="Glavina del Rio T."/>
            <person name="Hammon N."/>
            <person name="Israni S."/>
            <person name="Dalin E."/>
            <person name="Tice H."/>
            <person name="Pitluck S."/>
            <person name="Chain P."/>
            <person name="Malfatti S."/>
            <person name="Shin M."/>
            <person name="Vergez L."/>
            <person name="Schmutz J."/>
            <person name="Larimer F."/>
            <person name="Land M."/>
            <person name="Hauser L."/>
            <person name="Kyrpides N."/>
            <person name="Ivanova N."/>
            <person name="Ward B."/>
            <person name="Arp D."/>
            <person name="Klotz M."/>
            <person name="Stein L."/>
            <person name="O'Mullan G."/>
            <person name="Starkenburg S."/>
            <person name="Sayavedra L."/>
            <person name="Poret-Peterson A.T."/>
            <person name="Gentry M.E."/>
            <person name="Bruce D."/>
            <person name="Richardson P."/>
        </authorList>
    </citation>
    <scope>NUCLEOTIDE SEQUENCE [LARGE SCALE GENOMIC DNA]</scope>
    <source>
        <strain evidence="4">DSM 10229 / NCIMB 13809 / X14</strain>
    </source>
</reference>
<accession>Q1QRH6</accession>
<keyword evidence="4" id="KW-1185">Reference proteome</keyword>
<organism evidence="3 4">
    <name type="scientific">Nitrobacter hamburgensis (strain DSM 10229 / NCIMB 13809 / X14)</name>
    <dbReference type="NCBI Taxonomy" id="323097"/>
    <lineage>
        <taxon>Bacteria</taxon>
        <taxon>Pseudomonadati</taxon>
        <taxon>Pseudomonadota</taxon>
        <taxon>Alphaproteobacteria</taxon>
        <taxon>Hyphomicrobiales</taxon>
        <taxon>Nitrobacteraceae</taxon>
        <taxon>Nitrobacter</taxon>
    </lineage>
</organism>
<dbReference type="AlphaFoldDB" id="Q1QRH6"/>
<keyword evidence="2" id="KW-0732">Signal</keyword>
<evidence type="ECO:0000313" key="3">
    <source>
        <dbReference type="EMBL" id="ABE61171.1"/>
    </source>
</evidence>
<protein>
    <submittedName>
        <fullName evidence="3">Uncharacterized protein</fullName>
    </submittedName>
</protein>
<feature type="signal peptide" evidence="2">
    <location>
        <begin position="1"/>
        <end position="29"/>
    </location>
</feature>
<dbReference type="Proteomes" id="UP000001953">
    <property type="component" value="Chromosome"/>
</dbReference>
<dbReference type="HOGENOM" id="CLU_110713_0_0_5"/>
<dbReference type="eggNOG" id="ENOG5032YD6">
    <property type="taxonomic scope" value="Bacteria"/>
</dbReference>
<feature type="region of interest" description="Disordered" evidence="1">
    <location>
        <begin position="99"/>
        <end position="151"/>
    </location>
</feature>
<dbReference type="OrthoDB" id="7870871at2"/>
<dbReference type="RefSeq" id="WP_011508875.1">
    <property type="nucleotide sequence ID" value="NC_007964.1"/>
</dbReference>
<name>Q1QRH6_NITHX</name>
<evidence type="ECO:0000313" key="4">
    <source>
        <dbReference type="Proteomes" id="UP000001953"/>
    </source>
</evidence>
<dbReference type="EMBL" id="CP000319">
    <property type="protein sequence ID" value="ABE61171.1"/>
    <property type="molecule type" value="Genomic_DNA"/>
</dbReference>
<evidence type="ECO:0000256" key="1">
    <source>
        <dbReference type="SAM" id="MobiDB-lite"/>
    </source>
</evidence>
<proteinExistence type="predicted"/>
<sequence length="184" mass="19540">MSAATSPLRLSRIPATAALAACLAAPALAQATPDVENGRYTLTPMSGGFVRLDTRTGVVSHCGDKGNGWACYALPEERAALDKEIGRLLAENEKLKAQLAAREPTASGKTQQALPKADSLRPGAPKAGVPKADQPKSADANRNSIEIPLPSDRDMDRVMSFVERAWRRLIEMAGRVHRDASGGI</sequence>
<feature type="chain" id="PRO_5004196356" evidence="2">
    <location>
        <begin position="30"/>
        <end position="184"/>
    </location>
</feature>
<evidence type="ECO:0000256" key="2">
    <source>
        <dbReference type="SAM" id="SignalP"/>
    </source>
</evidence>
<dbReference type="KEGG" id="nha:Nham_0271"/>